<dbReference type="InterPro" id="IPR005875">
    <property type="entry name" value="PurK"/>
</dbReference>
<accession>A0ABR7RR23</accession>
<feature type="binding site" evidence="4">
    <location>
        <position position="197"/>
    </location>
    <ligand>
        <name>ATP</name>
        <dbReference type="ChEBI" id="CHEBI:30616"/>
    </ligand>
</feature>
<dbReference type="InterPro" id="IPR011054">
    <property type="entry name" value="Rudment_hybrid_motif"/>
</dbReference>
<dbReference type="Gene3D" id="3.40.50.20">
    <property type="match status" value="1"/>
</dbReference>
<reference evidence="7 8" key="1">
    <citation type="journal article" date="2013" name="Int. J. Syst. Evol. Microbiol.">
        <title>Roseomonas aerophila sp. nov., isolated from air.</title>
        <authorList>
            <person name="Kim S.J."/>
            <person name="Weon H.Y."/>
            <person name="Ahn J.H."/>
            <person name="Hong S.B."/>
            <person name="Seok S.J."/>
            <person name="Whang K.S."/>
            <person name="Kwon S.W."/>
        </authorList>
    </citation>
    <scope>NUCLEOTIDE SEQUENCE [LARGE SCALE GENOMIC DNA]</scope>
    <source>
        <strain evidence="7 8">NBRC 108923</strain>
    </source>
</reference>
<dbReference type="InterPro" id="IPR003135">
    <property type="entry name" value="ATP-grasp_carboxylate-amine"/>
</dbReference>
<dbReference type="NCBIfam" id="NF004679">
    <property type="entry name" value="PRK06019.1-5"/>
    <property type="match status" value="1"/>
</dbReference>
<dbReference type="EMBL" id="JACTVA010000044">
    <property type="protein sequence ID" value="MBC9209055.1"/>
    <property type="molecule type" value="Genomic_DNA"/>
</dbReference>
<evidence type="ECO:0000256" key="2">
    <source>
        <dbReference type="ARBA" id="ARBA00022755"/>
    </source>
</evidence>
<dbReference type="PROSITE" id="PS50975">
    <property type="entry name" value="ATP_GRASP"/>
    <property type="match status" value="1"/>
</dbReference>
<keyword evidence="4 5" id="KW-0436">Ligase</keyword>
<protein>
    <recommendedName>
        <fullName evidence="4 5">N5-carboxyaminoimidazole ribonucleotide synthase</fullName>
        <shortName evidence="4 5">N5-CAIR synthase</shortName>
        <ecNumber evidence="4 5">6.3.4.18</ecNumber>
    </recommendedName>
    <alternativeName>
        <fullName evidence="4 5">5-(carboxyamino)imidazole ribonucleotide synthetase</fullName>
    </alternativeName>
</protein>
<dbReference type="RefSeq" id="WP_187786197.1">
    <property type="nucleotide sequence ID" value="NZ_JACTVA010000044.1"/>
</dbReference>
<dbReference type="SUPFAM" id="SSF56059">
    <property type="entry name" value="Glutathione synthetase ATP-binding domain-like"/>
    <property type="match status" value="1"/>
</dbReference>
<dbReference type="HAMAP" id="MF_01928">
    <property type="entry name" value="PurK"/>
    <property type="match status" value="1"/>
</dbReference>
<feature type="binding site" evidence="4">
    <location>
        <begin position="159"/>
        <end position="165"/>
    </location>
    <ligand>
        <name>ATP</name>
        <dbReference type="ChEBI" id="CHEBI:30616"/>
    </ligand>
</feature>
<evidence type="ECO:0000256" key="4">
    <source>
        <dbReference type="HAMAP-Rule" id="MF_01928"/>
    </source>
</evidence>
<feature type="binding site" evidence="4">
    <location>
        <position position="154"/>
    </location>
    <ligand>
        <name>ATP</name>
        <dbReference type="ChEBI" id="CHEBI:30616"/>
    </ligand>
</feature>
<gene>
    <name evidence="4 5" type="primary">purK</name>
    <name evidence="7" type="ORF">IBL26_19590</name>
</gene>
<name>A0ABR7RR23_9PROT</name>
<evidence type="ECO:0000313" key="8">
    <source>
        <dbReference type="Proteomes" id="UP000626026"/>
    </source>
</evidence>
<sequence>MSVDPFASRFPLPPNATIGILGGGQLGRMSALAAAELGYRCHIYAPGQDEPGMLVSAARTVAGYEDEAALAAFAAAVDAVTFEFENVPARTLEILAPLVPCRPGRKALAVCQDRLQEKAFFESAGVPVAPWAAVTSEAELREAVARIGLPAVLKTTRLGYDGRGQAVLRKEADIARAWETLSPRPLILEAFVPFTLELSAIAARGADGATAVYDAVENQHRHHILDLSFAPARVPEAVAESARAHAASVAAALELVGVLAVELFLLPDGRLLGNEIAPRPHNSGHWTQDACQSSQFHQHIRAVAGLPLGSPSRHSDAVMQNLVGPEGMARLPALYGAADTSVHLYGKAAAREGRKMGHANRLFPLATLERTAEAQLLSML</sequence>
<dbReference type="Gene3D" id="3.30.1490.20">
    <property type="entry name" value="ATP-grasp fold, A domain"/>
    <property type="match status" value="1"/>
</dbReference>
<dbReference type="NCBIfam" id="TIGR01161">
    <property type="entry name" value="purK"/>
    <property type="match status" value="1"/>
</dbReference>
<comment type="function">
    <text evidence="5">Catalyzes the ATP-dependent conversion of 5-aminoimidazole ribonucleotide (AIR) and HCO(3)- to N5-carboxyaminoimidazole ribonucleotide (N5-CAIR).</text>
</comment>
<evidence type="ECO:0000259" key="6">
    <source>
        <dbReference type="PROSITE" id="PS50975"/>
    </source>
</evidence>
<evidence type="ECO:0000256" key="1">
    <source>
        <dbReference type="ARBA" id="ARBA00022741"/>
    </source>
</evidence>
<dbReference type="SUPFAM" id="SSF51246">
    <property type="entry name" value="Rudiment single hybrid motif"/>
    <property type="match status" value="1"/>
</dbReference>
<feature type="binding site" evidence="4">
    <location>
        <position position="220"/>
    </location>
    <ligand>
        <name>ATP</name>
        <dbReference type="ChEBI" id="CHEBI:30616"/>
    </ligand>
</feature>
<feature type="binding site" evidence="4">
    <location>
        <position position="114"/>
    </location>
    <ligand>
        <name>ATP</name>
        <dbReference type="ChEBI" id="CHEBI:30616"/>
    </ligand>
</feature>
<comment type="caution">
    <text evidence="7">The sequence shown here is derived from an EMBL/GenBank/DDBJ whole genome shotgun (WGS) entry which is preliminary data.</text>
</comment>
<comment type="similarity">
    <text evidence="4 5">Belongs to the PurK/PurT family.</text>
</comment>
<dbReference type="EC" id="6.3.4.18" evidence="4 5"/>
<dbReference type="PANTHER" id="PTHR11609">
    <property type="entry name" value="PURINE BIOSYNTHESIS PROTEIN 6/7, PUR6/7"/>
    <property type="match status" value="1"/>
</dbReference>
<dbReference type="GO" id="GO:0034028">
    <property type="term" value="F:5-(carboxyamino)imidazole ribonucleotide synthase activity"/>
    <property type="evidence" value="ECO:0007669"/>
    <property type="project" value="UniProtKB-EC"/>
</dbReference>
<dbReference type="Pfam" id="PF02222">
    <property type="entry name" value="ATP-grasp"/>
    <property type="match status" value="1"/>
</dbReference>
<dbReference type="Pfam" id="PF22660">
    <property type="entry name" value="RS_preATP-grasp-like"/>
    <property type="match status" value="1"/>
</dbReference>
<feature type="binding site" evidence="4">
    <location>
        <begin position="189"/>
        <end position="192"/>
    </location>
    <ligand>
        <name>ATP</name>
        <dbReference type="ChEBI" id="CHEBI:30616"/>
    </ligand>
</feature>
<dbReference type="InterPro" id="IPR013815">
    <property type="entry name" value="ATP_grasp_subdomain_1"/>
</dbReference>
<comment type="catalytic activity">
    <reaction evidence="4 5">
        <text>5-amino-1-(5-phospho-beta-D-ribosyl)imidazole + hydrogencarbonate + ATP = 5-carboxyamino-1-(5-phospho-D-ribosyl)imidazole + ADP + phosphate + 2 H(+)</text>
        <dbReference type="Rhea" id="RHEA:19317"/>
        <dbReference type="ChEBI" id="CHEBI:15378"/>
        <dbReference type="ChEBI" id="CHEBI:17544"/>
        <dbReference type="ChEBI" id="CHEBI:30616"/>
        <dbReference type="ChEBI" id="CHEBI:43474"/>
        <dbReference type="ChEBI" id="CHEBI:58730"/>
        <dbReference type="ChEBI" id="CHEBI:137981"/>
        <dbReference type="ChEBI" id="CHEBI:456216"/>
        <dbReference type="EC" id="6.3.4.18"/>
    </reaction>
</comment>
<dbReference type="InterPro" id="IPR040686">
    <property type="entry name" value="PurK_C"/>
</dbReference>
<dbReference type="InterPro" id="IPR011761">
    <property type="entry name" value="ATP-grasp"/>
</dbReference>
<dbReference type="NCBIfam" id="NF004676">
    <property type="entry name" value="PRK06019.1-2"/>
    <property type="match status" value="1"/>
</dbReference>
<comment type="subunit">
    <text evidence="4 5">Homodimer.</text>
</comment>
<proteinExistence type="inferred from homology"/>
<feature type="binding site" evidence="4">
    <location>
        <begin position="274"/>
        <end position="275"/>
    </location>
    <ligand>
        <name>ATP</name>
        <dbReference type="ChEBI" id="CHEBI:30616"/>
    </ligand>
</feature>
<dbReference type="Gene3D" id="3.30.470.20">
    <property type="entry name" value="ATP-grasp fold, B domain"/>
    <property type="match status" value="1"/>
</dbReference>
<organism evidence="7 8">
    <name type="scientific">Teichococcus aerophilus</name>
    <dbReference type="NCBI Taxonomy" id="1224513"/>
    <lineage>
        <taxon>Bacteria</taxon>
        <taxon>Pseudomonadati</taxon>
        <taxon>Pseudomonadota</taxon>
        <taxon>Alphaproteobacteria</taxon>
        <taxon>Acetobacterales</taxon>
        <taxon>Roseomonadaceae</taxon>
        <taxon>Roseomonas</taxon>
    </lineage>
</organism>
<dbReference type="SUPFAM" id="SSF52440">
    <property type="entry name" value="PreATP-grasp domain"/>
    <property type="match status" value="1"/>
</dbReference>
<dbReference type="Proteomes" id="UP000626026">
    <property type="component" value="Unassembled WGS sequence"/>
</dbReference>
<dbReference type="NCBIfam" id="NF004675">
    <property type="entry name" value="PRK06019.1-1"/>
    <property type="match status" value="1"/>
</dbReference>
<evidence type="ECO:0000313" key="7">
    <source>
        <dbReference type="EMBL" id="MBC9209055.1"/>
    </source>
</evidence>
<feature type="domain" description="ATP-grasp" evidence="6">
    <location>
        <begin position="118"/>
        <end position="304"/>
    </location>
</feature>
<dbReference type="PANTHER" id="PTHR11609:SF5">
    <property type="entry name" value="PHOSPHORIBOSYLAMINOIMIDAZOLE CARBOXYLASE"/>
    <property type="match status" value="1"/>
</dbReference>
<keyword evidence="1 4" id="KW-0547">Nucleotide-binding</keyword>
<evidence type="ECO:0000256" key="3">
    <source>
        <dbReference type="ARBA" id="ARBA00022840"/>
    </source>
</evidence>
<dbReference type="Pfam" id="PF17769">
    <property type="entry name" value="PurK_C"/>
    <property type="match status" value="1"/>
</dbReference>
<comment type="function">
    <text evidence="4">Catalyzes the ATP-dependent conversion of 5-aminoimidazole ribonucleotide (AIR) and HCO(3)(-) to N5-carboxyaminoimidazole ribonucleotide (N5-CAIR).</text>
</comment>
<keyword evidence="3 4" id="KW-0067">ATP-binding</keyword>
<dbReference type="InterPro" id="IPR054350">
    <property type="entry name" value="PurT/PurK_preATP-grasp"/>
</dbReference>
<evidence type="ECO:0000256" key="5">
    <source>
        <dbReference type="RuleBase" id="RU361200"/>
    </source>
</evidence>
<comment type="pathway">
    <text evidence="4 5">Purine metabolism; IMP biosynthesis via de novo pathway; 5-amino-1-(5-phospho-D-ribosyl)imidazole-4-carboxylate from 5-amino-1-(5-phospho-D-ribosyl)imidazole (N5-CAIR route): step 1/2.</text>
</comment>
<keyword evidence="8" id="KW-1185">Reference proteome</keyword>
<keyword evidence="2 4" id="KW-0658">Purine biosynthesis</keyword>
<dbReference type="InterPro" id="IPR016185">
    <property type="entry name" value="PreATP-grasp_dom_sf"/>
</dbReference>